<gene>
    <name evidence="3" type="ORF">FKG95_11250</name>
</gene>
<evidence type="ECO:0000259" key="2">
    <source>
        <dbReference type="Pfam" id="PF00892"/>
    </source>
</evidence>
<organism evidence="3 4">
    <name type="scientific">Denitrobaculum tricleocarpae</name>
    <dbReference type="NCBI Taxonomy" id="2591009"/>
    <lineage>
        <taxon>Bacteria</taxon>
        <taxon>Pseudomonadati</taxon>
        <taxon>Pseudomonadota</taxon>
        <taxon>Alphaproteobacteria</taxon>
        <taxon>Rhodospirillales</taxon>
        <taxon>Rhodospirillaceae</taxon>
        <taxon>Denitrobaculum</taxon>
    </lineage>
</organism>
<feature type="transmembrane region" description="Helical" evidence="1">
    <location>
        <begin position="111"/>
        <end position="128"/>
    </location>
</feature>
<accession>A0A545TU31</accession>
<dbReference type="PANTHER" id="PTHR22911">
    <property type="entry name" value="ACYL-MALONYL CONDENSING ENZYME-RELATED"/>
    <property type="match status" value="1"/>
</dbReference>
<dbReference type="SUPFAM" id="SSF103481">
    <property type="entry name" value="Multidrug resistance efflux transporter EmrE"/>
    <property type="match status" value="2"/>
</dbReference>
<dbReference type="InterPro" id="IPR000620">
    <property type="entry name" value="EamA_dom"/>
</dbReference>
<feature type="transmembrane region" description="Helical" evidence="1">
    <location>
        <begin position="134"/>
        <end position="155"/>
    </location>
</feature>
<feature type="transmembrane region" description="Helical" evidence="1">
    <location>
        <begin position="226"/>
        <end position="244"/>
    </location>
</feature>
<feature type="transmembrane region" description="Helical" evidence="1">
    <location>
        <begin position="86"/>
        <end position="104"/>
    </location>
</feature>
<dbReference type="AlphaFoldDB" id="A0A545TU31"/>
<feature type="transmembrane region" description="Helical" evidence="1">
    <location>
        <begin position="250"/>
        <end position="267"/>
    </location>
</feature>
<proteinExistence type="predicted"/>
<dbReference type="EMBL" id="VHSH01000003">
    <property type="protein sequence ID" value="TQV80723.1"/>
    <property type="molecule type" value="Genomic_DNA"/>
</dbReference>
<dbReference type="Proteomes" id="UP000315252">
    <property type="component" value="Unassembled WGS sequence"/>
</dbReference>
<dbReference type="Pfam" id="PF00892">
    <property type="entry name" value="EamA"/>
    <property type="match status" value="2"/>
</dbReference>
<feature type="domain" description="EamA" evidence="2">
    <location>
        <begin position="1"/>
        <end position="128"/>
    </location>
</feature>
<feature type="transmembrane region" description="Helical" evidence="1">
    <location>
        <begin position="196"/>
        <end position="214"/>
    </location>
</feature>
<dbReference type="InterPro" id="IPR037185">
    <property type="entry name" value="EmrE-like"/>
</dbReference>
<keyword evidence="1" id="KW-0812">Transmembrane</keyword>
<feature type="domain" description="EamA" evidence="2">
    <location>
        <begin position="137"/>
        <end position="264"/>
    </location>
</feature>
<dbReference type="PANTHER" id="PTHR22911:SF103">
    <property type="entry name" value="BLR2811 PROTEIN"/>
    <property type="match status" value="1"/>
</dbReference>
<protein>
    <submittedName>
        <fullName evidence="3">DMT family transporter</fullName>
    </submittedName>
</protein>
<keyword evidence="1" id="KW-0472">Membrane</keyword>
<keyword evidence="4" id="KW-1185">Reference proteome</keyword>
<dbReference type="GO" id="GO:0016020">
    <property type="term" value="C:membrane"/>
    <property type="evidence" value="ECO:0007669"/>
    <property type="project" value="InterPro"/>
</dbReference>
<feature type="transmembrane region" description="Helical" evidence="1">
    <location>
        <begin position="167"/>
        <end position="190"/>
    </location>
</feature>
<dbReference type="OrthoDB" id="9812899at2"/>
<evidence type="ECO:0000313" key="3">
    <source>
        <dbReference type="EMBL" id="TQV80723.1"/>
    </source>
</evidence>
<sequence length="277" mass="30250">MIGAGFFLTLNDAVLKWLTGDYPVGQIMFLRGVFVFLPIAFFVWQAGGAKSLRVRRIQPHLLRGALMVAGTFLFINGLRHLPFADAISITFAGPLFVTALAAPLLGEVIRWRRWLAVIIGFIGVLIIIRPTSEVAQWAAIFPLAASVTGALRDILTRKMSQHDSSVAVMFYSTLAVTFAGGMTFLGGWAPVQTSDLGLFLLCGILLGFAHFLMIEAFRLAEAALVVPFKYVSLLWAVLLGLVIWGDIPDGWTFAGAGVVVASGLYILHRERIRKTKT</sequence>
<feature type="transmembrane region" description="Helical" evidence="1">
    <location>
        <begin position="28"/>
        <end position="49"/>
    </location>
</feature>
<name>A0A545TU31_9PROT</name>
<reference evidence="3 4" key="1">
    <citation type="submission" date="2019-06" db="EMBL/GenBank/DDBJ databases">
        <title>Whole genome sequence for Rhodospirillaceae sp. R148.</title>
        <authorList>
            <person name="Wang G."/>
        </authorList>
    </citation>
    <scope>NUCLEOTIDE SEQUENCE [LARGE SCALE GENOMIC DNA]</scope>
    <source>
        <strain evidence="3 4">R148</strain>
    </source>
</reference>
<evidence type="ECO:0000313" key="4">
    <source>
        <dbReference type="Proteomes" id="UP000315252"/>
    </source>
</evidence>
<keyword evidence="1" id="KW-1133">Transmembrane helix</keyword>
<feature type="transmembrane region" description="Helical" evidence="1">
    <location>
        <begin position="61"/>
        <end position="80"/>
    </location>
</feature>
<evidence type="ECO:0000256" key="1">
    <source>
        <dbReference type="SAM" id="Phobius"/>
    </source>
</evidence>
<comment type="caution">
    <text evidence="3">The sequence shown here is derived from an EMBL/GenBank/DDBJ whole genome shotgun (WGS) entry which is preliminary data.</text>
</comment>
<dbReference type="Gene3D" id="1.10.3730.20">
    <property type="match status" value="1"/>
</dbReference>